<dbReference type="Pfam" id="PF13673">
    <property type="entry name" value="Acetyltransf_10"/>
    <property type="match status" value="1"/>
</dbReference>
<dbReference type="EMBL" id="KB445558">
    <property type="protein sequence ID" value="EMC94712.1"/>
    <property type="molecule type" value="Genomic_DNA"/>
</dbReference>
<dbReference type="InterPro" id="IPR052523">
    <property type="entry name" value="Trichothecene_AcTrans"/>
</dbReference>
<gene>
    <name evidence="2" type="ORF">BAUCODRAFT_149820</name>
</gene>
<dbReference type="PANTHER" id="PTHR42791:SF14">
    <property type="entry name" value="N-ACETYLTRANSFERASE DOMAIN-CONTAINING PROTEIN"/>
    <property type="match status" value="1"/>
</dbReference>
<dbReference type="eggNOG" id="ENOG502RK98">
    <property type="taxonomic scope" value="Eukaryota"/>
</dbReference>
<name>M2LKC1_BAUPA</name>
<dbReference type="GO" id="GO:0016747">
    <property type="term" value="F:acyltransferase activity, transferring groups other than amino-acyl groups"/>
    <property type="evidence" value="ECO:0007669"/>
    <property type="project" value="InterPro"/>
</dbReference>
<sequence>MPLMLDPGSPSSSSTSSKRLSHFTIGSVSVDDVRRIVDIEFHAFEDERTNQQLSFRDYQKPEHFERSVNIYTNILTAAQRRDTGLGGKQAQVYCDEALRHNYVKFYKVEDTESEDVVSFAKMEVKTYTVDELLSPADTGHEREPKMNRDWFALNERMRRSYVGLTKHCYIAMLATEPCYQHNGAGTMLLKTMLSEADDAGIEVYLEGTDTAKALYEKHGFVAVNEIRFDPAEYGQHDIGKERQTIMVRGALAKNGARRDVRAWSLAAAQAQAECKANIGSR</sequence>
<reference evidence="2 3" key="1">
    <citation type="journal article" date="2012" name="PLoS Pathog.">
        <title>Diverse lifestyles and strategies of plant pathogenesis encoded in the genomes of eighteen Dothideomycetes fungi.</title>
        <authorList>
            <person name="Ohm R.A."/>
            <person name="Feau N."/>
            <person name="Henrissat B."/>
            <person name="Schoch C.L."/>
            <person name="Horwitz B.A."/>
            <person name="Barry K.W."/>
            <person name="Condon B.J."/>
            <person name="Copeland A.C."/>
            <person name="Dhillon B."/>
            <person name="Glaser F."/>
            <person name="Hesse C.N."/>
            <person name="Kosti I."/>
            <person name="LaButti K."/>
            <person name="Lindquist E.A."/>
            <person name="Lucas S."/>
            <person name="Salamov A.A."/>
            <person name="Bradshaw R.E."/>
            <person name="Ciuffetti L."/>
            <person name="Hamelin R.C."/>
            <person name="Kema G.H.J."/>
            <person name="Lawrence C."/>
            <person name="Scott J.A."/>
            <person name="Spatafora J.W."/>
            <person name="Turgeon B.G."/>
            <person name="de Wit P.J.G.M."/>
            <person name="Zhong S."/>
            <person name="Goodwin S.B."/>
            <person name="Grigoriev I.V."/>
        </authorList>
    </citation>
    <scope>NUCLEOTIDE SEQUENCE [LARGE SCALE GENOMIC DNA]</scope>
    <source>
        <strain evidence="2 3">UAMH 10762</strain>
    </source>
</reference>
<proteinExistence type="predicted"/>
<dbReference type="CDD" id="cd04301">
    <property type="entry name" value="NAT_SF"/>
    <property type="match status" value="1"/>
</dbReference>
<dbReference type="GeneID" id="19108998"/>
<dbReference type="STRING" id="717646.M2LKC1"/>
<dbReference type="RefSeq" id="XP_007678453.1">
    <property type="nucleotide sequence ID" value="XM_007680263.1"/>
</dbReference>
<dbReference type="SUPFAM" id="SSF55729">
    <property type="entry name" value="Acyl-CoA N-acyltransferases (Nat)"/>
    <property type="match status" value="1"/>
</dbReference>
<dbReference type="InterPro" id="IPR000182">
    <property type="entry name" value="GNAT_dom"/>
</dbReference>
<dbReference type="InterPro" id="IPR016181">
    <property type="entry name" value="Acyl_CoA_acyltransferase"/>
</dbReference>
<dbReference type="PANTHER" id="PTHR42791">
    <property type="entry name" value="GNAT FAMILY ACETYLTRANSFERASE"/>
    <property type="match status" value="1"/>
</dbReference>
<dbReference type="PROSITE" id="PS51186">
    <property type="entry name" value="GNAT"/>
    <property type="match status" value="1"/>
</dbReference>
<accession>M2LKC1</accession>
<dbReference type="OMA" id="WFALNER"/>
<dbReference type="AlphaFoldDB" id="M2LKC1"/>
<dbReference type="OrthoDB" id="2115692at2759"/>
<dbReference type="Gene3D" id="3.40.630.30">
    <property type="match status" value="1"/>
</dbReference>
<keyword evidence="3" id="KW-1185">Reference proteome</keyword>
<evidence type="ECO:0000313" key="3">
    <source>
        <dbReference type="Proteomes" id="UP000011761"/>
    </source>
</evidence>
<feature type="domain" description="N-acetyltransferase" evidence="1">
    <location>
        <begin position="106"/>
        <end position="239"/>
    </location>
</feature>
<organism evidence="2 3">
    <name type="scientific">Baudoinia panamericana (strain UAMH 10762)</name>
    <name type="common">Angels' share fungus</name>
    <name type="synonym">Baudoinia compniacensis (strain UAMH 10762)</name>
    <dbReference type="NCBI Taxonomy" id="717646"/>
    <lineage>
        <taxon>Eukaryota</taxon>
        <taxon>Fungi</taxon>
        <taxon>Dikarya</taxon>
        <taxon>Ascomycota</taxon>
        <taxon>Pezizomycotina</taxon>
        <taxon>Dothideomycetes</taxon>
        <taxon>Dothideomycetidae</taxon>
        <taxon>Mycosphaerellales</taxon>
        <taxon>Teratosphaeriaceae</taxon>
        <taxon>Baudoinia</taxon>
    </lineage>
</organism>
<protein>
    <recommendedName>
        <fullName evidence="1">N-acetyltransferase domain-containing protein</fullName>
    </recommendedName>
</protein>
<dbReference type="HOGENOM" id="CLU_1001586_0_0_1"/>
<evidence type="ECO:0000259" key="1">
    <source>
        <dbReference type="PROSITE" id="PS51186"/>
    </source>
</evidence>
<dbReference type="Proteomes" id="UP000011761">
    <property type="component" value="Unassembled WGS sequence"/>
</dbReference>
<evidence type="ECO:0000313" key="2">
    <source>
        <dbReference type="EMBL" id="EMC94712.1"/>
    </source>
</evidence>
<dbReference type="KEGG" id="bcom:BAUCODRAFT_149820"/>